<proteinExistence type="predicted"/>
<dbReference type="EMBL" id="CP042305">
    <property type="protein sequence ID" value="QDZ15449.1"/>
    <property type="molecule type" value="Genomic_DNA"/>
</dbReference>
<dbReference type="SUPFAM" id="SSF46689">
    <property type="entry name" value="Homeodomain-like"/>
    <property type="match status" value="1"/>
</dbReference>
<dbReference type="GO" id="GO:0003700">
    <property type="term" value="F:DNA-binding transcription factor activity"/>
    <property type="evidence" value="ECO:0007669"/>
    <property type="project" value="TreeGrafter"/>
</dbReference>
<keyword evidence="1" id="KW-0805">Transcription regulation</keyword>
<keyword evidence="2 4" id="KW-0238">DNA-binding</keyword>
<dbReference type="InterPro" id="IPR001647">
    <property type="entry name" value="HTH_TetR"/>
</dbReference>
<dbReference type="SUPFAM" id="SSF48498">
    <property type="entry name" value="Tetracyclin repressor-like, C-terminal domain"/>
    <property type="match status" value="1"/>
</dbReference>
<evidence type="ECO:0000256" key="3">
    <source>
        <dbReference type="ARBA" id="ARBA00023163"/>
    </source>
</evidence>
<dbReference type="RefSeq" id="WP_146321339.1">
    <property type="nucleotide sequence ID" value="NZ_CP042305.1"/>
</dbReference>
<dbReference type="PANTHER" id="PTHR30055:SF151">
    <property type="entry name" value="TRANSCRIPTIONAL REGULATORY PROTEIN"/>
    <property type="match status" value="1"/>
</dbReference>
<evidence type="ECO:0000313" key="6">
    <source>
        <dbReference type="EMBL" id="QDZ15449.1"/>
    </source>
</evidence>
<evidence type="ECO:0000256" key="4">
    <source>
        <dbReference type="PROSITE-ProRule" id="PRU00335"/>
    </source>
</evidence>
<reference evidence="6 7" key="1">
    <citation type="submission" date="2019-07" db="EMBL/GenBank/DDBJ databases">
        <title>Full genome sequence of Humibacter sp. WJ7-1.</title>
        <authorList>
            <person name="Im W.-T."/>
        </authorList>
    </citation>
    <scope>NUCLEOTIDE SEQUENCE [LARGE SCALE GENOMIC DNA]</scope>
    <source>
        <strain evidence="6 7">WJ7-1</strain>
    </source>
</reference>
<dbReference type="Proteomes" id="UP000320216">
    <property type="component" value="Chromosome"/>
</dbReference>
<dbReference type="OrthoDB" id="2570341at2"/>
<keyword evidence="3" id="KW-0804">Transcription</keyword>
<dbReference type="Gene3D" id="1.10.357.10">
    <property type="entry name" value="Tetracycline Repressor, domain 2"/>
    <property type="match status" value="1"/>
</dbReference>
<sequence>MHSAEDRALRVLWGLETPPNHGPKARWSGEQIATEAVALADEVGLDAVSLARVAQRLGMTTTALYRYVDSKATLVELMVDAAIGDPPEITGRGWRTRCRTWVRLLAERYAEHPWLTDVKPTGMPRQPHPYAWIDALVSAIPSQANVDSLRLALLLDSLIRSYAALERSMSAATPEPWLAEAVALRFPALAAAPAQNVSDAHAELDFAVDTVLRGVG</sequence>
<keyword evidence="7" id="KW-1185">Reference proteome</keyword>
<dbReference type="InterPro" id="IPR009057">
    <property type="entry name" value="Homeodomain-like_sf"/>
</dbReference>
<dbReference type="PROSITE" id="PS50977">
    <property type="entry name" value="HTH_TETR_2"/>
    <property type="match status" value="1"/>
</dbReference>
<organism evidence="6 7">
    <name type="scientific">Humibacter ginsenosidimutans</name>
    <dbReference type="NCBI Taxonomy" id="2599293"/>
    <lineage>
        <taxon>Bacteria</taxon>
        <taxon>Bacillati</taxon>
        <taxon>Actinomycetota</taxon>
        <taxon>Actinomycetes</taxon>
        <taxon>Micrococcales</taxon>
        <taxon>Microbacteriaceae</taxon>
        <taxon>Humibacter</taxon>
    </lineage>
</organism>
<feature type="DNA-binding region" description="H-T-H motif" evidence="4">
    <location>
        <begin position="49"/>
        <end position="68"/>
    </location>
</feature>
<evidence type="ECO:0000256" key="1">
    <source>
        <dbReference type="ARBA" id="ARBA00023015"/>
    </source>
</evidence>
<name>A0A5B8M5T1_9MICO</name>
<gene>
    <name evidence="6" type="ORF">FPZ11_12400</name>
</gene>
<dbReference type="KEGG" id="huw:FPZ11_12400"/>
<evidence type="ECO:0000259" key="5">
    <source>
        <dbReference type="PROSITE" id="PS50977"/>
    </source>
</evidence>
<evidence type="ECO:0000256" key="2">
    <source>
        <dbReference type="ARBA" id="ARBA00023125"/>
    </source>
</evidence>
<dbReference type="PANTHER" id="PTHR30055">
    <property type="entry name" value="HTH-TYPE TRANSCRIPTIONAL REGULATOR RUTR"/>
    <property type="match status" value="1"/>
</dbReference>
<evidence type="ECO:0000313" key="7">
    <source>
        <dbReference type="Proteomes" id="UP000320216"/>
    </source>
</evidence>
<accession>A0A5B8M5T1</accession>
<protein>
    <submittedName>
        <fullName evidence="6">TetR/AcrR family transcriptional regulator</fullName>
    </submittedName>
</protein>
<dbReference type="InterPro" id="IPR050109">
    <property type="entry name" value="HTH-type_TetR-like_transc_reg"/>
</dbReference>
<feature type="domain" description="HTH tetR-type" evidence="5">
    <location>
        <begin position="26"/>
        <end position="86"/>
    </location>
</feature>
<dbReference type="Pfam" id="PF00440">
    <property type="entry name" value="TetR_N"/>
    <property type="match status" value="1"/>
</dbReference>
<dbReference type="AlphaFoldDB" id="A0A5B8M5T1"/>
<dbReference type="GO" id="GO:0000976">
    <property type="term" value="F:transcription cis-regulatory region binding"/>
    <property type="evidence" value="ECO:0007669"/>
    <property type="project" value="TreeGrafter"/>
</dbReference>
<dbReference type="InterPro" id="IPR036271">
    <property type="entry name" value="Tet_transcr_reg_TetR-rel_C_sf"/>
</dbReference>